<dbReference type="GO" id="GO:0003677">
    <property type="term" value="F:DNA binding"/>
    <property type="evidence" value="ECO:0007669"/>
    <property type="project" value="InterPro"/>
</dbReference>
<dbReference type="Gene3D" id="1.10.443.10">
    <property type="entry name" value="Intergrase catalytic core"/>
    <property type="match status" value="1"/>
</dbReference>
<dbReference type="GO" id="GO:0006310">
    <property type="term" value="P:DNA recombination"/>
    <property type="evidence" value="ECO:0007669"/>
    <property type="project" value="UniProtKB-KW"/>
</dbReference>
<reference evidence="3" key="1">
    <citation type="journal article" date="2020" name="New Phytol.">
        <title>Comparative genomics reveals dynamic genome evolution in host specialist ectomycorrhizal fungi.</title>
        <authorList>
            <person name="Lofgren L.A."/>
            <person name="Nguyen N.H."/>
            <person name="Vilgalys R."/>
            <person name="Ruytinx J."/>
            <person name="Liao H.L."/>
            <person name="Branco S."/>
            <person name="Kuo A."/>
            <person name="LaButti K."/>
            <person name="Lipzen A."/>
            <person name="Andreopoulos W."/>
            <person name="Pangilinan J."/>
            <person name="Riley R."/>
            <person name="Hundley H."/>
            <person name="Na H."/>
            <person name="Barry K."/>
            <person name="Grigoriev I.V."/>
            <person name="Stajich J.E."/>
            <person name="Kennedy P.G."/>
        </authorList>
    </citation>
    <scope>NUCLEOTIDE SEQUENCE</scope>
    <source>
        <strain evidence="3">S12</strain>
    </source>
</reference>
<dbReference type="InterPro" id="IPR002104">
    <property type="entry name" value="Integrase_catalytic"/>
</dbReference>
<protein>
    <recommendedName>
        <fullName evidence="2">Tyr recombinase domain-containing protein</fullName>
    </recommendedName>
</protein>
<dbReference type="SUPFAM" id="SSF56349">
    <property type="entry name" value="DNA breaking-rejoining enzymes"/>
    <property type="match status" value="1"/>
</dbReference>
<dbReference type="InterPro" id="IPR011010">
    <property type="entry name" value="DNA_brk_join_enz"/>
</dbReference>
<comment type="caution">
    <text evidence="3">The sequence shown here is derived from an EMBL/GenBank/DDBJ whole genome shotgun (WGS) entry which is preliminary data.</text>
</comment>
<evidence type="ECO:0000313" key="4">
    <source>
        <dbReference type="Proteomes" id="UP000719766"/>
    </source>
</evidence>
<dbReference type="GeneID" id="64602441"/>
<sequence>MSETTMQPVPPLQNVNEQQVSDEMLNLELEEASEVEAKLDILLNECLDDFPDDDQSEIAQYASNIARNSITDQTRTKHVRIIKAYITFHMKRTPNWDPKVVTRNTPYDVRMFITQKCGPKADGYEGRKFSTAISTQAALTLWYRSVRPSESVVEWRVHETGQCSGLPTRSRAVSEFMIGLEKTKARQGEVSQSARALLLDDTVFLFAWLLVLRVEEALSLTFESIDALPDERAYFDVDLGTRKNAQTGVSQRMRLCANDQDPKICPKRALIRLAALYGENHDCTGPLFLVINKNGAVTTQPLSSTTISRALARDLQGLGYKSWALYGTHSFRRGGCQHRLRDQGWSPGMVAAWGGWSQVEAVTMFRYFYSPNDNHEHMIDFDRNDGKRVHQGSMGLLVG</sequence>
<feature type="domain" description="Tyr recombinase" evidence="2">
    <location>
        <begin position="179"/>
        <end position="380"/>
    </location>
</feature>
<proteinExistence type="predicted"/>
<evidence type="ECO:0000313" key="3">
    <source>
        <dbReference type="EMBL" id="KAG1803881.1"/>
    </source>
</evidence>
<dbReference type="AlphaFoldDB" id="A0A9P7DV48"/>
<dbReference type="InterPro" id="IPR013762">
    <property type="entry name" value="Integrase-like_cat_sf"/>
</dbReference>
<evidence type="ECO:0000259" key="2">
    <source>
        <dbReference type="PROSITE" id="PS51898"/>
    </source>
</evidence>
<dbReference type="OrthoDB" id="3163890at2759"/>
<accession>A0A9P7DV48</accession>
<organism evidence="3 4">
    <name type="scientific">Suillus plorans</name>
    <dbReference type="NCBI Taxonomy" id="116603"/>
    <lineage>
        <taxon>Eukaryota</taxon>
        <taxon>Fungi</taxon>
        <taxon>Dikarya</taxon>
        <taxon>Basidiomycota</taxon>
        <taxon>Agaricomycotina</taxon>
        <taxon>Agaricomycetes</taxon>
        <taxon>Agaricomycetidae</taxon>
        <taxon>Boletales</taxon>
        <taxon>Suillineae</taxon>
        <taxon>Suillaceae</taxon>
        <taxon>Suillus</taxon>
    </lineage>
</organism>
<gene>
    <name evidence="3" type="ORF">HD556DRAFT_1484503</name>
</gene>
<keyword evidence="4" id="KW-1185">Reference proteome</keyword>
<dbReference type="EMBL" id="JABBWE010000004">
    <property type="protein sequence ID" value="KAG1803881.1"/>
    <property type="molecule type" value="Genomic_DNA"/>
</dbReference>
<evidence type="ECO:0000256" key="1">
    <source>
        <dbReference type="ARBA" id="ARBA00023172"/>
    </source>
</evidence>
<keyword evidence="1" id="KW-0233">DNA recombination</keyword>
<dbReference type="GO" id="GO:0015074">
    <property type="term" value="P:DNA integration"/>
    <property type="evidence" value="ECO:0007669"/>
    <property type="project" value="InterPro"/>
</dbReference>
<name>A0A9P7DV48_9AGAM</name>
<dbReference type="PROSITE" id="PS51898">
    <property type="entry name" value="TYR_RECOMBINASE"/>
    <property type="match status" value="1"/>
</dbReference>
<dbReference type="RefSeq" id="XP_041166227.1">
    <property type="nucleotide sequence ID" value="XM_041308677.1"/>
</dbReference>
<dbReference type="Proteomes" id="UP000719766">
    <property type="component" value="Unassembled WGS sequence"/>
</dbReference>